<dbReference type="AlphaFoldDB" id="A0A0P7Z4F5"/>
<dbReference type="OrthoDB" id="195732at2"/>
<proteinExistence type="predicted"/>
<dbReference type="Proteomes" id="UP000050416">
    <property type="component" value="Unassembled WGS sequence"/>
</dbReference>
<evidence type="ECO:0000256" key="1">
    <source>
        <dbReference type="SAM" id="SignalP"/>
    </source>
</evidence>
<evidence type="ECO:0000313" key="2">
    <source>
        <dbReference type="EMBL" id="KPQ29225.1"/>
    </source>
</evidence>
<dbReference type="PATRIC" id="fig|1305731.5.peg.3359"/>
<reference evidence="2 3" key="1">
    <citation type="submission" date="2015-09" db="EMBL/GenBank/DDBJ databases">
        <title>Identification and resolution of microdiversity through metagenomic sequencing of parallel consortia.</title>
        <authorList>
            <person name="Nelson W.C."/>
            <person name="Romine M.F."/>
            <person name="Lindemann S.R."/>
        </authorList>
    </citation>
    <scope>NUCLEOTIDE SEQUENCE [LARGE SCALE GENOMIC DNA]</scope>
    <source>
        <strain evidence="2">HL-55</strain>
    </source>
</reference>
<sequence>MSVRVFTVVILLAVISPIATAGHEVYSLYTFKSPPYQYANPSPDGPQVIGETVATIRCAMDLAGASTHIRLMPQSRARFALQRNLVDGYFAVDPSPAMDETAVISHPVALEKWYWFYRDVWPEVGAARIGVIGGSNEEAWLVNQGVQPSMSVSSPEQLPALLNRHRIDLALMDQRVMAALQAEQPSLGQTLEHRFLRYAPLHLYLNTSFATEHPGFMTQFNRQLASCMGQHMQLTEEEHLHVASVANQLIRDLVSQINLPQAIHQGPRFDTFTDILIQDTIWQALAPEQPTPLASEILALPASQNLSRWQANHPDLITEILLTDNKGALVAMSQLSSDYWQGDEPKFQEIVTEVGLRAEHKADLWISPIRYDASTRQFQITVSVPVPLQEPNNGVEGVLSLGLAIEETLQNFEQSNGNKRPAPDGQ</sequence>
<dbReference type="STRING" id="1305731.GCA_000934705_00077"/>
<comment type="caution">
    <text evidence="2">The sequence shown here is derived from an EMBL/GenBank/DDBJ whole genome shotgun (WGS) entry which is preliminary data.</text>
</comment>
<keyword evidence="1" id="KW-0732">Signal</keyword>
<protein>
    <submittedName>
        <fullName evidence="2">Family 3 bacterial extracellular solute-binding protein</fullName>
    </submittedName>
</protein>
<dbReference type="SUPFAM" id="SSF53850">
    <property type="entry name" value="Periplasmic binding protein-like II"/>
    <property type="match status" value="1"/>
</dbReference>
<feature type="signal peptide" evidence="1">
    <location>
        <begin position="1"/>
        <end position="21"/>
    </location>
</feature>
<evidence type="ECO:0000313" key="3">
    <source>
        <dbReference type="Proteomes" id="UP000050416"/>
    </source>
</evidence>
<gene>
    <name evidence="2" type="ORF">HLUCCX14_06800</name>
</gene>
<name>A0A0P7Z4F5_9GAMM</name>
<accession>A0A0P7Z4F5</accession>
<organism evidence="2 3">
    <name type="scientific">Marinobacter excellens HL-55</name>
    <dbReference type="NCBI Taxonomy" id="1305731"/>
    <lineage>
        <taxon>Bacteria</taxon>
        <taxon>Pseudomonadati</taxon>
        <taxon>Pseudomonadota</taxon>
        <taxon>Gammaproteobacteria</taxon>
        <taxon>Pseudomonadales</taxon>
        <taxon>Marinobacteraceae</taxon>
        <taxon>Marinobacter</taxon>
    </lineage>
</organism>
<feature type="chain" id="PRO_5006146873" evidence="1">
    <location>
        <begin position="22"/>
        <end position="426"/>
    </location>
</feature>
<dbReference type="EMBL" id="LJZQ01000007">
    <property type="protein sequence ID" value="KPQ29225.1"/>
    <property type="molecule type" value="Genomic_DNA"/>
</dbReference>